<organism evidence="2 3">
    <name type="scientific">Pelomonas caseinilytica</name>
    <dbReference type="NCBI Taxonomy" id="2906763"/>
    <lineage>
        <taxon>Bacteria</taxon>
        <taxon>Pseudomonadati</taxon>
        <taxon>Pseudomonadota</taxon>
        <taxon>Betaproteobacteria</taxon>
        <taxon>Burkholderiales</taxon>
        <taxon>Sphaerotilaceae</taxon>
        <taxon>Roseateles</taxon>
    </lineage>
</organism>
<gene>
    <name evidence="2" type="ORF">LXT12_06065</name>
</gene>
<accession>A0ABS8XBR9</accession>
<proteinExistence type="predicted"/>
<evidence type="ECO:0000256" key="1">
    <source>
        <dbReference type="SAM" id="SignalP"/>
    </source>
</evidence>
<evidence type="ECO:0000313" key="3">
    <source>
        <dbReference type="Proteomes" id="UP001201463"/>
    </source>
</evidence>
<name>A0ABS8XBR9_9BURK</name>
<feature type="chain" id="PRO_5045915408" evidence="1">
    <location>
        <begin position="31"/>
        <end position="97"/>
    </location>
</feature>
<dbReference type="Proteomes" id="UP001201463">
    <property type="component" value="Unassembled WGS sequence"/>
</dbReference>
<keyword evidence="3" id="KW-1185">Reference proteome</keyword>
<dbReference type="RefSeq" id="WP_233390447.1">
    <property type="nucleotide sequence ID" value="NZ_JAJTWT010000002.1"/>
</dbReference>
<dbReference type="EMBL" id="JAJTWT010000002">
    <property type="protein sequence ID" value="MCE4536812.1"/>
    <property type="molecule type" value="Genomic_DNA"/>
</dbReference>
<comment type="caution">
    <text evidence="2">The sequence shown here is derived from an EMBL/GenBank/DDBJ whole genome shotgun (WGS) entry which is preliminary data.</text>
</comment>
<feature type="signal peptide" evidence="1">
    <location>
        <begin position="1"/>
        <end position="30"/>
    </location>
</feature>
<evidence type="ECO:0000313" key="2">
    <source>
        <dbReference type="EMBL" id="MCE4536812.1"/>
    </source>
</evidence>
<keyword evidence="1" id="KW-0732">Signal</keyword>
<reference evidence="2 3" key="1">
    <citation type="submission" date="2021-12" db="EMBL/GenBank/DDBJ databases">
        <title>Genome seq of p7.</title>
        <authorList>
            <person name="Seo T."/>
        </authorList>
    </citation>
    <scope>NUCLEOTIDE SEQUENCE [LARGE SCALE GENOMIC DNA]</scope>
    <source>
        <strain evidence="2 3">P7</strain>
    </source>
</reference>
<sequence>MNTSPRWMNALVIGPLAVLTLQGLTVNAFALTDTNAELREAAADRQAHVAAPATKAARPAQVAWVPVSAKRLDGFKPVLPAERGDVPRQTLARADAR</sequence>
<protein>
    <submittedName>
        <fullName evidence="2">Uncharacterized protein</fullName>
    </submittedName>
</protein>